<dbReference type="Proteomes" id="UP001162131">
    <property type="component" value="Unassembled WGS sequence"/>
</dbReference>
<reference evidence="2" key="1">
    <citation type="submission" date="2021-09" db="EMBL/GenBank/DDBJ databases">
        <authorList>
            <consortium name="AG Swart"/>
            <person name="Singh M."/>
            <person name="Singh A."/>
            <person name="Seah K."/>
            <person name="Emmerich C."/>
        </authorList>
    </citation>
    <scope>NUCLEOTIDE SEQUENCE</scope>
    <source>
        <strain evidence="2">ATCC30299</strain>
    </source>
</reference>
<name>A0AAU9K3A5_9CILI</name>
<sequence length="88" mass="10753">MKLLDKFFRKWYSLPASTRVNTKETGKWIFLYLIFLPGTLLYMINGVYDIQEESWKKRAVPEELSDESFNRWLKKQHEEGRFLDEKFK</sequence>
<protein>
    <submittedName>
        <fullName evidence="2">Uncharacterized protein</fullName>
    </submittedName>
</protein>
<comment type="caution">
    <text evidence="2">The sequence shown here is derived from an EMBL/GenBank/DDBJ whole genome shotgun (WGS) entry which is preliminary data.</text>
</comment>
<feature type="transmembrane region" description="Helical" evidence="1">
    <location>
        <begin position="29"/>
        <end position="48"/>
    </location>
</feature>
<organism evidence="2 3">
    <name type="scientific">Blepharisma stoltei</name>
    <dbReference type="NCBI Taxonomy" id="1481888"/>
    <lineage>
        <taxon>Eukaryota</taxon>
        <taxon>Sar</taxon>
        <taxon>Alveolata</taxon>
        <taxon>Ciliophora</taxon>
        <taxon>Postciliodesmatophora</taxon>
        <taxon>Heterotrichea</taxon>
        <taxon>Heterotrichida</taxon>
        <taxon>Blepharismidae</taxon>
        <taxon>Blepharisma</taxon>
    </lineage>
</organism>
<keyword evidence="1" id="KW-1133">Transmembrane helix</keyword>
<evidence type="ECO:0000313" key="2">
    <source>
        <dbReference type="EMBL" id="CAG9331449.1"/>
    </source>
</evidence>
<dbReference type="AlphaFoldDB" id="A0AAU9K3A5"/>
<accession>A0AAU9K3A5</accession>
<evidence type="ECO:0000256" key="1">
    <source>
        <dbReference type="SAM" id="Phobius"/>
    </source>
</evidence>
<dbReference type="EMBL" id="CAJZBQ010000053">
    <property type="protein sequence ID" value="CAG9331449.1"/>
    <property type="molecule type" value="Genomic_DNA"/>
</dbReference>
<gene>
    <name evidence="2" type="ORF">BSTOLATCC_MIC53519</name>
</gene>
<evidence type="ECO:0000313" key="3">
    <source>
        <dbReference type="Proteomes" id="UP001162131"/>
    </source>
</evidence>
<proteinExistence type="predicted"/>
<keyword evidence="3" id="KW-1185">Reference proteome</keyword>
<keyword evidence="1" id="KW-0472">Membrane</keyword>
<keyword evidence="1" id="KW-0812">Transmembrane</keyword>